<dbReference type="Gene3D" id="2.60.120.40">
    <property type="match status" value="1"/>
</dbReference>
<dbReference type="Proteomes" id="UP000216345">
    <property type="component" value="Unassembled WGS sequence"/>
</dbReference>
<name>A0A256FHI7_9HYPH</name>
<protein>
    <recommendedName>
        <fullName evidence="3">C1q domain-containing protein</fullName>
    </recommendedName>
</protein>
<dbReference type="EMBL" id="NNRK01000026">
    <property type="protein sequence ID" value="OYR14289.1"/>
    <property type="molecule type" value="Genomic_DNA"/>
</dbReference>
<evidence type="ECO:0000313" key="1">
    <source>
        <dbReference type="EMBL" id="OYR14289.1"/>
    </source>
</evidence>
<dbReference type="RefSeq" id="WP_094577080.1">
    <property type="nucleotide sequence ID" value="NZ_JBHEEL010000001.1"/>
</dbReference>
<organism evidence="1 2">
    <name type="scientific">Brucella rhizosphaerae</name>
    <dbReference type="NCBI Taxonomy" id="571254"/>
    <lineage>
        <taxon>Bacteria</taxon>
        <taxon>Pseudomonadati</taxon>
        <taxon>Pseudomonadota</taxon>
        <taxon>Alphaproteobacteria</taxon>
        <taxon>Hyphomicrobiales</taxon>
        <taxon>Brucellaceae</taxon>
        <taxon>Brucella/Ochrobactrum group</taxon>
        <taxon>Brucella</taxon>
    </lineage>
</organism>
<evidence type="ECO:0008006" key="3">
    <source>
        <dbReference type="Google" id="ProtNLM"/>
    </source>
</evidence>
<accession>A0A256FHI7</accession>
<keyword evidence="2" id="KW-1185">Reference proteome</keyword>
<evidence type="ECO:0000313" key="2">
    <source>
        <dbReference type="Proteomes" id="UP000216345"/>
    </source>
</evidence>
<dbReference type="AlphaFoldDB" id="A0A256FHI7"/>
<dbReference type="SUPFAM" id="SSF49842">
    <property type="entry name" value="TNF-like"/>
    <property type="match status" value="1"/>
</dbReference>
<dbReference type="InterPro" id="IPR008983">
    <property type="entry name" value="Tumour_necrosis_fac-like_dom"/>
</dbReference>
<dbReference type="OrthoDB" id="8708771at2"/>
<sequence length="320" mass="33823">MAYQDRFYTIGDVTVQNGSAVVTGTGTGWETALIDGGVIFVGGGCYPVYSVESETSLTLAYPFTDASGADLPYAIDRQRAAATSNIQMNDRLAQIIREISIGNIEQFNALTLAPDKLLHTNSNKALTQSDITAAAIALLNLSGAAAADRLPYFNSAAGAALTPLTPLARNLLDDTTTASMRATISPGKPAFKAHLAANQLVYNGTTNLSYTASPINIGNAWNGSIFTAPEAGNYFFSMGNTLIDGNNGQFILQVFVNGTVSTEIVWGWNSSGVQYYRAGTLSHVVNLAVGSTVQFKLVLDGLSGNPAMQAFRNFAMGFMI</sequence>
<gene>
    <name evidence="1" type="ORF">CEV32_0287</name>
</gene>
<proteinExistence type="predicted"/>
<reference evidence="1 2" key="1">
    <citation type="submission" date="2017-07" db="EMBL/GenBank/DDBJ databases">
        <title>Phylogenetic study on the rhizospheric bacterium Ochrobactrum sp. A44.</title>
        <authorList>
            <person name="Krzyzanowska D.M."/>
            <person name="Ossowicki A."/>
            <person name="Rajewska M."/>
            <person name="Maciag T."/>
            <person name="Kaczynski Z."/>
            <person name="Czerwicka M."/>
            <person name="Jafra S."/>
        </authorList>
    </citation>
    <scope>NUCLEOTIDE SEQUENCE [LARGE SCALE GENOMIC DNA]</scope>
    <source>
        <strain evidence="1 2">PR17</strain>
    </source>
</reference>
<comment type="caution">
    <text evidence="1">The sequence shown here is derived from an EMBL/GenBank/DDBJ whole genome shotgun (WGS) entry which is preliminary data.</text>
</comment>